<evidence type="ECO:0000313" key="2">
    <source>
        <dbReference type="Proteomes" id="UP000029518"/>
    </source>
</evidence>
<sequence>MIIKIIKGNILSNIQGGVFVVIHRAIKPYNDLWLDCVSNNLIAMLIYENESFINIPCYMDAVYLKKVLHQSYSSEDIQGGLVDHGAYFPKIQYSQHLLTHLIYRISGEQDILGEKIHTAIKEKLDDGFFVFITVDRFFYPSGVNSKISHMVHPAFIYGYNDEEGCYHSIEDCITMGKMDYYNIPFTSLDQSIKYFKELDKNVDVSYCRVNESDGSFKHHVELSQVIKSLEITLYGGQIYNKNYDLYYHSGIDALTNYLEEFEYLFFNLKDENQFKARTLSFCQLHERNRRLTQLISESYGIDISDIDEIFIQLQRKWESFKNRSYYLLEIKRMNGVNHNHNDLEKLRFLLESIIELERSAAESLLLLCKKS</sequence>
<gene>
    <name evidence="1" type="ORF">PBOR_08500</name>
</gene>
<proteinExistence type="predicted"/>
<dbReference type="KEGG" id="pbd:PBOR_08500"/>
<reference evidence="1" key="1">
    <citation type="submission" date="2014-08" db="EMBL/GenBank/DDBJ databases">
        <title>Comparative genomics of the Paenibacillus odorifer group.</title>
        <authorList>
            <person name="den Bakker H.C."/>
            <person name="Tsai Y.-C.Y.-C."/>
            <person name="Martin N."/>
            <person name="Korlach J."/>
            <person name="Wiedmann M."/>
        </authorList>
    </citation>
    <scope>NUCLEOTIDE SEQUENCE [LARGE SCALE GENOMIC DNA]</scope>
    <source>
        <strain evidence="1">DSM 13188</strain>
    </source>
</reference>
<dbReference type="RefSeq" id="WP_042211229.1">
    <property type="nucleotide sequence ID" value="NZ_CP009285.1"/>
</dbReference>
<dbReference type="Proteomes" id="UP000029518">
    <property type="component" value="Chromosome"/>
</dbReference>
<keyword evidence="2" id="KW-1185">Reference proteome</keyword>
<organism evidence="1 2">
    <name type="scientific">Paenibacillus borealis</name>
    <dbReference type="NCBI Taxonomy" id="160799"/>
    <lineage>
        <taxon>Bacteria</taxon>
        <taxon>Bacillati</taxon>
        <taxon>Bacillota</taxon>
        <taxon>Bacilli</taxon>
        <taxon>Bacillales</taxon>
        <taxon>Paenibacillaceae</taxon>
        <taxon>Paenibacillus</taxon>
    </lineage>
</organism>
<evidence type="ECO:0000313" key="1">
    <source>
        <dbReference type="EMBL" id="AIQ56966.1"/>
    </source>
</evidence>
<dbReference type="OrthoDB" id="2610444at2"/>
<evidence type="ECO:0008006" key="3">
    <source>
        <dbReference type="Google" id="ProtNLM"/>
    </source>
</evidence>
<dbReference type="AlphaFoldDB" id="A0A089L686"/>
<name>A0A089L686_PAEBO</name>
<protein>
    <recommendedName>
        <fullName evidence="3">Butirosin biosynthesis protein H N-terminal domain-containing protein</fullName>
    </recommendedName>
</protein>
<dbReference type="HOGENOM" id="CLU_745648_0_0_9"/>
<accession>A0A089L686</accession>
<dbReference type="EMBL" id="CP009285">
    <property type="protein sequence ID" value="AIQ56966.1"/>
    <property type="molecule type" value="Genomic_DNA"/>
</dbReference>